<evidence type="ECO:0000313" key="3">
    <source>
        <dbReference type="Proteomes" id="UP000095038"/>
    </source>
</evidence>
<dbReference type="GO" id="GO:0005737">
    <property type="term" value="C:cytoplasm"/>
    <property type="evidence" value="ECO:0007669"/>
    <property type="project" value="TreeGrafter"/>
</dbReference>
<gene>
    <name evidence="2" type="ORF">ASCRUDRAFT_87729</name>
</gene>
<dbReference type="RefSeq" id="XP_020045599.1">
    <property type="nucleotide sequence ID" value="XM_020194975.1"/>
</dbReference>
<keyword evidence="3" id="KW-1185">Reference proteome</keyword>
<dbReference type="GO" id="GO:0051256">
    <property type="term" value="P:mitotic spindle midzone assembly"/>
    <property type="evidence" value="ECO:0007669"/>
    <property type="project" value="TreeGrafter"/>
</dbReference>
<evidence type="ECO:0000313" key="2">
    <source>
        <dbReference type="EMBL" id="ODV59292.1"/>
    </source>
</evidence>
<dbReference type="Proteomes" id="UP000095038">
    <property type="component" value="Unassembled WGS sequence"/>
</dbReference>
<feature type="region of interest" description="Disordered" evidence="1">
    <location>
        <begin position="238"/>
        <end position="309"/>
    </location>
</feature>
<dbReference type="PANTHER" id="PTHR19321:SF41">
    <property type="entry name" value="FASCETTO-RELATED"/>
    <property type="match status" value="1"/>
</dbReference>
<dbReference type="PANTHER" id="PTHR19321">
    <property type="entry name" value="PROTEIN REGULATOR OF CYTOKINESIS 1 PRC1-RELATED"/>
    <property type="match status" value="1"/>
</dbReference>
<dbReference type="InterPro" id="IPR007145">
    <property type="entry name" value="MAP65_Ase1_PRC1"/>
</dbReference>
<feature type="region of interest" description="Disordered" evidence="1">
    <location>
        <begin position="977"/>
        <end position="996"/>
    </location>
</feature>
<dbReference type="FunCoup" id="A0A1D2VCK4">
    <property type="interactions" value="173"/>
</dbReference>
<feature type="compositionally biased region" description="Low complexity" evidence="1">
    <location>
        <begin position="241"/>
        <end position="309"/>
    </location>
</feature>
<evidence type="ECO:0000256" key="1">
    <source>
        <dbReference type="SAM" id="MobiDB-lite"/>
    </source>
</evidence>
<dbReference type="OrthoDB" id="642895at2759"/>
<dbReference type="InParanoid" id="A0A1D2VCK4"/>
<dbReference type="EMBL" id="KV454487">
    <property type="protein sequence ID" value="ODV59292.1"/>
    <property type="molecule type" value="Genomic_DNA"/>
</dbReference>
<name>A0A1D2VCK4_9ASCO</name>
<dbReference type="STRING" id="1344418.A0A1D2VCK4"/>
<sequence>MSSSSISLESTPTPALKLKTFPNDLGFDDKPDNNFNSKGLDDICLENVDDINNSYFMQNGTSNLDHEMQNENSVRKLPLIQDLNSSPCSFNTSMNNMKIVSSSTSSTSSKSSKSSIQKKKTLKTSNSHNALKSVNKKLCRKSMVNDKQMSRISSQLDSALQQLYSAYDEIGYLNEEKFEKEKDLYDQLSKTILKNVQLFNDQKNLLKNNCFILQQNIFKIIKILSKLGLNLKPRNFTDSINNPNENPNNNPKNNPNNNSNNDSNNNFDSTQNKNQLQSNSQSQDQAQPQTQTQYHNQSNTTTSSSTSSNNLLNTLKSPFQNEIISIDDILSDISEVNSILQIIPNYNSLKTFILNEISSPYLSTEKKLIFSLKLLSKEYFTRILSFLNKSLILHQSSHEIDYYLSSSNGSNFDSDTIQFIQKLPNLNECKNCIYELEKINIDNDDLILKISVNLLNSNNFNNLSDWIFEKIDNEIDLINSVKLEKIREINYLSNEILKYWEILYDFSSFSPQRDIRAKNISQKFKYNRIGEFNGELDKRIILCAKNPNNSFSMLGLNHSSIKYLKNILKKLIIEKSNAEIKLNDYLASCEKLWKQVFEDENYIKTFKSNYLYLNNSNDKSQFKLTTTTLKAFNEEQERLILKKKNLIKDLILNFRSKIIKIWDQLHYTKEERLEQFSLIDNTTEYNDKTLDLYEAQYEKLNKTLGYFKPILDLIQNLTKIIEDKKALEESQQNSSRLLKRNYSKILLEEEKMRRNINKNLPKVIYELKSRLIDYKNQNHQKDFLFDGINYLNKVLEIEDGLKIKSVVKSNFSKKNISTSINQLKPVISQPSSTRKVPNSSGRRPKNIAIFNSSTIKLSSIRNNKTRLVHSNKRNSNVKNASPLRNTVKNFSANISPIKVQNDSSKRNSKIQTIQTIQTIKASSPISTPRKALSVLQHNTYDCNKALFSSPDKLNKTPTSLKTIDIFVDKPKVTPTSQRFYSRSAENDNDNKENFEPDDIYFNNQISDSNSSSKSKSKDRRLSAIDMINESIIEDEQSFITWQNNKLDHLNKKTTSNSGDGNILCN</sequence>
<feature type="compositionally biased region" description="Low complexity" evidence="1">
    <location>
        <begin position="101"/>
        <end position="115"/>
    </location>
</feature>
<proteinExistence type="predicted"/>
<dbReference type="GO" id="GO:1990023">
    <property type="term" value="C:mitotic spindle midzone"/>
    <property type="evidence" value="ECO:0007669"/>
    <property type="project" value="TreeGrafter"/>
</dbReference>
<dbReference type="Pfam" id="PF03999">
    <property type="entry name" value="MAP65_ASE1"/>
    <property type="match status" value="1"/>
</dbReference>
<organism evidence="2 3">
    <name type="scientific">Ascoidea rubescens DSM 1968</name>
    <dbReference type="NCBI Taxonomy" id="1344418"/>
    <lineage>
        <taxon>Eukaryota</taxon>
        <taxon>Fungi</taxon>
        <taxon>Dikarya</taxon>
        <taxon>Ascomycota</taxon>
        <taxon>Saccharomycotina</taxon>
        <taxon>Saccharomycetes</taxon>
        <taxon>Ascoideaceae</taxon>
        <taxon>Ascoidea</taxon>
    </lineage>
</organism>
<feature type="region of interest" description="Disordered" evidence="1">
    <location>
        <begin position="101"/>
        <end position="127"/>
    </location>
</feature>
<accession>A0A1D2VCK4</accession>
<dbReference type="GeneID" id="30968611"/>
<dbReference type="Gene3D" id="1.20.58.1520">
    <property type="match status" value="1"/>
</dbReference>
<reference evidence="3" key="1">
    <citation type="submission" date="2016-05" db="EMBL/GenBank/DDBJ databases">
        <title>Comparative genomics of biotechnologically important yeasts.</title>
        <authorList>
            <consortium name="DOE Joint Genome Institute"/>
            <person name="Riley R."/>
            <person name="Haridas S."/>
            <person name="Wolfe K.H."/>
            <person name="Lopes M.R."/>
            <person name="Hittinger C.T."/>
            <person name="Goker M."/>
            <person name="Salamov A."/>
            <person name="Wisecaver J."/>
            <person name="Long T.M."/>
            <person name="Aerts A.L."/>
            <person name="Barry K."/>
            <person name="Choi C."/>
            <person name="Clum A."/>
            <person name="Coughlan A.Y."/>
            <person name="Deshpande S."/>
            <person name="Douglass A.P."/>
            <person name="Hanson S.J."/>
            <person name="Klenk H.-P."/>
            <person name="Labutti K."/>
            <person name="Lapidus A."/>
            <person name="Lindquist E."/>
            <person name="Lipzen A."/>
            <person name="Meier-Kolthoff J.P."/>
            <person name="Ohm R.A."/>
            <person name="Otillar R.P."/>
            <person name="Pangilinan J."/>
            <person name="Peng Y."/>
            <person name="Rokas A."/>
            <person name="Rosa C.A."/>
            <person name="Scheuner C."/>
            <person name="Sibirny A.A."/>
            <person name="Slot J.C."/>
            <person name="Stielow J.B."/>
            <person name="Sun H."/>
            <person name="Kurtzman C.P."/>
            <person name="Blackwell M."/>
            <person name="Grigoriev I.V."/>
            <person name="Jeffries T.W."/>
        </authorList>
    </citation>
    <scope>NUCLEOTIDE SEQUENCE [LARGE SCALE GENOMIC DNA]</scope>
    <source>
        <strain evidence="3">DSM 1968</strain>
    </source>
</reference>
<protein>
    <submittedName>
        <fullName evidence="2">Uncharacterized protein</fullName>
    </submittedName>
</protein>
<feature type="compositionally biased region" description="Basic and acidic residues" evidence="1">
    <location>
        <begin position="984"/>
        <end position="994"/>
    </location>
</feature>
<dbReference type="AlphaFoldDB" id="A0A1D2VCK4"/>
<dbReference type="GO" id="GO:0008017">
    <property type="term" value="F:microtubule binding"/>
    <property type="evidence" value="ECO:0007669"/>
    <property type="project" value="InterPro"/>
</dbReference>